<comment type="caution">
    <text evidence="1">The sequence shown here is derived from an EMBL/GenBank/DDBJ whole genome shotgun (WGS) entry which is preliminary data.</text>
</comment>
<accession>A0A4U1I2C3</accession>
<dbReference type="Proteomes" id="UP000305539">
    <property type="component" value="Unassembled WGS sequence"/>
</dbReference>
<keyword evidence="2" id="KW-1185">Reference proteome</keyword>
<dbReference type="EMBL" id="SWJE01000009">
    <property type="protein sequence ID" value="TKC87285.1"/>
    <property type="molecule type" value="Genomic_DNA"/>
</dbReference>
<name>A0A4U1I2C3_9BURK</name>
<sequence length="116" mass="12629">MSKIIKQRSPVGNADVEIPEEIPEIYADGIAGTLVGIPNSRLQFFVTVEIGEKPGDPEKRRVKHSVVIPTVALIEFIQNTQVALSQNALKIEEAYKLTATALSKLLAQDTKTSDQG</sequence>
<organism evidence="1 2">
    <name type="scientific">Trinickia terrae</name>
    <dbReference type="NCBI Taxonomy" id="2571161"/>
    <lineage>
        <taxon>Bacteria</taxon>
        <taxon>Pseudomonadati</taxon>
        <taxon>Pseudomonadota</taxon>
        <taxon>Betaproteobacteria</taxon>
        <taxon>Burkholderiales</taxon>
        <taxon>Burkholderiaceae</taxon>
        <taxon>Trinickia</taxon>
    </lineage>
</organism>
<reference evidence="1 2" key="1">
    <citation type="submission" date="2019-04" db="EMBL/GenBank/DDBJ databases">
        <title>Trinickia sp. 7GSK02, isolated from subtropical forest soil.</title>
        <authorList>
            <person name="Gao Z.-H."/>
            <person name="Qiu L.-H."/>
        </authorList>
    </citation>
    <scope>NUCLEOTIDE SEQUENCE [LARGE SCALE GENOMIC DNA]</scope>
    <source>
        <strain evidence="1 2">7GSK02</strain>
    </source>
</reference>
<evidence type="ECO:0000313" key="1">
    <source>
        <dbReference type="EMBL" id="TKC87285.1"/>
    </source>
</evidence>
<gene>
    <name evidence="1" type="ORF">FAZ69_18310</name>
</gene>
<protein>
    <submittedName>
        <fullName evidence="1">Uncharacterized protein</fullName>
    </submittedName>
</protein>
<evidence type="ECO:0000313" key="2">
    <source>
        <dbReference type="Proteomes" id="UP000305539"/>
    </source>
</evidence>
<dbReference type="AlphaFoldDB" id="A0A4U1I2C3"/>
<dbReference type="RefSeq" id="WP_136896494.1">
    <property type="nucleotide sequence ID" value="NZ_SWJE01000009.1"/>
</dbReference>
<proteinExistence type="predicted"/>